<proteinExistence type="evidence at transcript level"/>
<evidence type="ECO:0000313" key="1">
    <source>
        <dbReference type="EMBL" id="ACI15739.1"/>
    </source>
</evidence>
<dbReference type="EMBL" id="FJ002431">
    <property type="protein sequence ID" value="ACI15739.1"/>
    <property type="molecule type" value="mRNA"/>
</dbReference>
<dbReference type="PANTHER" id="PTHR34940">
    <property type="entry name" value="PHOTOSYSTEM II 5 KDA PROTEIN, CHLOROPLASTIC"/>
    <property type="match status" value="1"/>
</dbReference>
<dbReference type="InterPro" id="IPR040296">
    <property type="entry name" value="PSBT"/>
</dbReference>
<name>B6DMH2_9LAMI</name>
<accession>B6DMH2</accession>
<sequence>MASVTMTTSFFCRSAAAKQLPTTGRGGVAMVRASKESEKLTVNVKEESNNTRRDLMFAMAAVVASSIANFAMADEPKRGTVEAKKKYAAVCVTNPTARICKY</sequence>
<dbReference type="PANTHER" id="PTHR34940:SF4">
    <property type="entry name" value="OS02G0581100 PROTEIN"/>
    <property type="match status" value="1"/>
</dbReference>
<protein>
    <submittedName>
        <fullName evidence="1">Chloroplast photosystem II 5 kDa protein</fullName>
    </submittedName>
</protein>
<dbReference type="AlphaFoldDB" id="B6DMH2"/>
<reference evidence="1" key="1">
    <citation type="submission" date="2008-08" db="EMBL/GenBank/DDBJ databases">
        <title>Cloning of cDNA encoding photosystem II chloroplast protein precursor from Picrorhiza kurrooa (Royle ex Benth.).</title>
        <authorList>
            <person name="Kawoosa T."/>
            <person name="Kumar S."/>
            <person name="Ahuja P.S."/>
        </authorList>
    </citation>
    <scope>NUCLEOTIDE SEQUENCE</scope>
</reference>
<organism evidence="1">
    <name type="scientific">Picrorhiza kurrooa</name>
    <dbReference type="NCBI Taxonomy" id="195120"/>
    <lineage>
        <taxon>Eukaryota</taxon>
        <taxon>Viridiplantae</taxon>
        <taxon>Streptophyta</taxon>
        <taxon>Embryophyta</taxon>
        <taxon>Tracheophyta</taxon>
        <taxon>Spermatophyta</taxon>
        <taxon>Magnoliopsida</taxon>
        <taxon>eudicotyledons</taxon>
        <taxon>Gunneridae</taxon>
        <taxon>Pentapetalae</taxon>
        <taxon>asterids</taxon>
        <taxon>lamiids</taxon>
        <taxon>Lamiales</taxon>
        <taxon>Plantaginaceae</taxon>
        <taxon>Veroniceae</taxon>
        <taxon>Picrorhiza</taxon>
    </lineage>
</organism>